<feature type="domain" description="Glycosyl transferase family 1" evidence="1">
    <location>
        <begin position="195"/>
        <end position="326"/>
    </location>
</feature>
<feature type="domain" description="Glycosyltransferase subfamily 4-like N-terminal" evidence="2">
    <location>
        <begin position="14"/>
        <end position="189"/>
    </location>
</feature>
<dbReference type="AlphaFoldDB" id="A0A0G1MFM4"/>
<name>A0A0G1MFM4_9BACT</name>
<proteinExistence type="predicted"/>
<comment type="caution">
    <text evidence="3">The sequence shown here is derived from an EMBL/GenBank/DDBJ whole genome shotgun (WGS) entry which is preliminary data.</text>
</comment>
<dbReference type="Gene3D" id="3.40.50.2000">
    <property type="entry name" value="Glycogen Phosphorylase B"/>
    <property type="match status" value="2"/>
</dbReference>
<accession>A0A0G1MFM4</accession>
<dbReference type="SUPFAM" id="SSF53756">
    <property type="entry name" value="UDP-Glycosyltransferase/glycogen phosphorylase"/>
    <property type="match status" value="1"/>
</dbReference>
<dbReference type="Proteomes" id="UP000033999">
    <property type="component" value="Unassembled WGS sequence"/>
</dbReference>
<evidence type="ECO:0000259" key="2">
    <source>
        <dbReference type="Pfam" id="PF13439"/>
    </source>
</evidence>
<organism evidence="3 4">
    <name type="scientific">Candidatus Magasanikbacteria bacterium GW2011_GWA2_45_39</name>
    <dbReference type="NCBI Taxonomy" id="1619041"/>
    <lineage>
        <taxon>Bacteria</taxon>
        <taxon>Candidatus Magasanikiibacteriota</taxon>
    </lineage>
</organism>
<dbReference type="PANTHER" id="PTHR45947">
    <property type="entry name" value="SULFOQUINOVOSYL TRANSFERASE SQD2"/>
    <property type="match status" value="1"/>
</dbReference>
<sequence length="374" mass="43211">MKVALVHDYLTQDGGAERVLRVLQELFPDAPTFVLFHHPSTPNLLMREKDIRTTFLQYLPFIKRHYQWYLPLMPFATERHNIQNFDVVISSTSAFAKGIITSPSTLHISYCHTPTRYLWTDTHSYIQELNYPWAVKAMLPSIISRLRLWDQMSAQRVDHFIANSEVVKERIQKFYRRDARVIYPPIDLNTYSLAPHPEDYFLAGGRLVSYKRFDLVVEAFNRLGLPLKIFGSGTEETTLKARALPNIEFLGRVDDDALKNLYRNAIAFINPQVEDFGLTAIESMASGRPVIAYAEGGALETIKEHINGIFFHEQSWEAIADAVLHFDHTRFMPEEVRASVEKFDIAQFKKQLQDSVEALTEDYKKGVRQTHFNL</sequence>
<evidence type="ECO:0000313" key="3">
    <source>
        <dbReference type="EMBL" id="KKU07059.1"/>
    </source>
</evidence>
<dbReference type="InterPro" id="IPR050194">
    <property type="entry name" value="Glycosyltransferase_grp1"/>
</dbReference>
<gene>
    <name evidence="3" type="ORF">UX10_C0016G0014</name>
</gene>
<dbReference type="PATRIC" id="fig|1619041.3.peg.553"/>
<dbReference type="Pfam" id="PF13439">
    <property type="entry name" value="Glyco_transf_4"/>
    <property type="match status" value="1"/>
</dbReference>
<evidence type="ECO:0000313" key="4">
    <source>
        <dbReference type="Proteomes" id="UP000033999"/>
    </source>
</evidence>
<dbReference type="Pfam" id="PF00534">
    <property type="entry name" value="Glycos_transf_1"/>
    <property type="match status" value="1"/>
</dbReference>
<dbReference type="GO" id="GO:0016757">
    <property type="term" value="F:glycosyltransferase activity"/>
    <property type="evidence" value="ECO:0007669"/>
    <property type="project" value="InterPro"/>
</dbReference>
<protein>
    <submittedName>
        <fullName evidence="3">Glycosyl transferase group 1</fullName>
    </submittedName>
</protein>
<dbReference type="InterPro" id="IPR028098">
    <property type="entry name" value="Glyco_trans_4-like_N"/>
</dbReference>
<dbReference type="EMBL" id="LCKX01000016">
    <property type="protein sequence ID" value="KKU07059.1"/>
    <property type="molecule type" value="Genomic_DNA"/>
</dbReference>
<dbReference type="PANTHER" id="PTHR45947:SF3">
    <property type="entry name" value="SULFOQUINOVOSYL TRANSFERASE SQD2"/>
    <property type="match status" value="1"/>
</dbReference>
<keyword evidence="3" id="KW-0808">Transferase</keyword>
<reference evidence="3 4" key="1">
    <citation type="journal article" date="2015" name="Nature">
        <title>rRNA introns, odd ribosomes, and small enigmatic genomes across a large radiation of phyla.</title>
        <authorList>
            <person name="Brown C.T."/>
            <person name="Hug L.A."/>
            <person name="Thomas B.C."/>
            <person name="Sharon I."/>
            <person name="Castelle C.J."/>
            <person name="Singh A."/>
            <person name="Wilkins M.J."/>
            <person name="Williams K.H."/>
            <person name="Banfield J.F."/>
        </authorList>
    </citation>
    <scope>NUCLEOTIDE SEQUENCE [LARGE SCALE GENOMIC DNA]</scope>
</reference>
<dbReference type="InterPro" id="IPR001296">
    <property type="entry name" value="Glyco_trans_1"/>
</dbReference>
<evidence type="ECO:0000259" key="1">
    <source>
        <dbReference type="Pfam" id="PF00534"/>
    </source>
</evidence>